<evidence type="ECO:0000313" key="2">
    <source>
        <dbReference type="EMBL" id="SVA12819.1"/>
    </source>
</evidence>
<feature type="compositionally biased region" description="Basic and acidic residues" evidence="1">
    <location>
        <begin position="52"/>
        <end position="64"/>
    </location>
</feature>
<dbReference type="EMBL" id="UINC01004233">
    <property type="protein sequence ID" value="SVA12819.1"/>
    <property type="molecule type" value="Genomic_DNA"/>
</dbReference>
<feature type="region of interest" description="Disordered" evidence="1">
    <location>
        <begin position="291"/>
        <end position="327"/>
    </location>
</feature>
<dbReference type="InterPro" id="IPR055545">
    <property type="entry name" value="DUF7121"/>
</dbReference>
<accession>A0A381TAN7</accession>
<sequence length="327" mass="37383">MGAEDSIGDDLRNRLHAMEAKLKRMRGQRNGHSEAARRAADSRNSVQQQGSELREGIKARMDEQKEVRSQAKVHQARRDEIQKYLGELISRKRGRRGDGPSKSVVIQLSETVSEIERLENQIMTDGRLTLDKENDLIKQLRSLISRRDELLPAVKEHQIITIDLGDMEESIQRLKAEADNEHQLMIDQNKLADGIWTDIKPMLEERDFLRGEGDRLHEAFLSERKKADDIHSSIVEMLAKVNVIRDEIKSQLEERERLVRDHNQSVRDALKTPDQDEGLVDSLSQELMESGSITFGGTVADSEGSESSHQRGKRPTRRLRTTRGRKS</sequence>
<gene>
    <name evidence="2" type="ORF">METZ01_LOCUS65673</name>
</gene>
<feature type="region of interest" description="Disordered" evidence="1">
    <location>
        <begin position="23"/>
        <end position="64"/>
    </location>
</feature>
<protein>
    <submittedName>
        <fullName evidence="2">Uncharacterized protein</fullName>
    </submittedName>
</protein>
<feature type="compositionally biased region" description="Basic and acidic residues" evidence="1">
    <location>
        <begin position="31"/>
        <end position="41"/>
    </location>
</feature>
<proteinExistence type="predicted"/>
<reference evidence="2" key="1">
    <citation type="submission" date="2018-05" db="EMBL/GenBank/DDBJ databases">
        <authorList>
            <person name="Lanie J.A."/>
            <person name="Ng W.-L."/>
            <person name="Kazmierczak K.M."/>
            <person name="Andrzejewski T.M."/>
            <person name="Davidsen T.M."/>
            <person name="Wayne K.J."/>
            <person name="Tettelin H."/>
            <person name="Glass J.I."/>
            <person name="Rusch D."/>
            <person name="Podicherti R."/>
            <person name="Tsui H.-C.T."/>
            <person name="Winkler M.E."/>
        </authorList>
    </citation>
    <scope>NUCLEOTIDE SEQUENCE</scope>
</reference>
<dbReference type="Pfam" id="PF23435">
    <property type="entry name" value="DUF7121"/>
    <property type="match status" value="1"/>
</dbReference>
<organism evidence="2">
    <name type="scientific">marine metagenome</name>
    <dbReference type="NCBI Taxonomy" id="408172"/>
    <lineage>
        <taxon>unclassified sequences</taxon>
        <taxon>metagenomes</taxon>
        <taxon>ecological metagenomes</taxon>
    </lineage>
</organism>
<name>A0A381TAN7_9ZZZZ</name>
<feature type="compositionally biased region" description="Basic residues" evidence="1">
    <location>
        <begin position="310"/>
        <end position="327"/>
    </location>
</feature>
<evidence type="ECO:0000256" key="1">
    <source>
        <dbReference type="SAM" id="MobiDB-lite"/>
    </source>
</evidence>
<dbReference type="AlphaFoldDB" id="A0A381TAN7"/>
<feature type="compositionally biased region" description="Polar residues" evidence="1">
    <location>
        <begin position="42"/>
        <end position="51"/>
    </location>
</feature>